<keyword evidence="3" id="KW-1185">Reference proteome</keyword>
<evidence type="ECO:0000313" key="3">
    <source>
        <dbReference type="Proteomes" id="UP001551675"/>
    </source>
</evidence>
<dbReference type="PANTHER" id="PTHR43190:SF3">
    <property type="entry name" value="N-ACETYL-D-GLUCOSAMINE KINASE"/>
    <property type="match status" value="1"/>
</dbReference>
<organism evidence="2 3">
    <name type="scientific">Microtetraspora glauca</name>
    <dbReference type="NCBI Taxonomy" id="1996"/>
    <lineage>
        <taxon>Bacteria</taxon>
        <taxon>Bacillati</taxon>
        <taxon>Actinomycetota</taxon>
        <taxon>Actinomycetes</taxon>
        <taxon>Streptosporangiales</taxon>
        <taxon>Streptosporangiaceae</taxon>
        <taxon>Microtetraspora</taxon>
    </lineage>
</organism>
<name>A0ABV3GRH1_MICGL</name>
<dbReference type="Pfam" id="PF01869">
    <property type="entry name" value="BcrAD_BadFG"/>
    <property type="match status" value="1"/>
</dbReference>
<dbReference type="Gene3D" id="3.30.420.40">
    <property type="match status" value="2"/>
</dbReference>
<protein>
    <submittedName>
        <fullName evidence="2">BadF/BadG/BcrA/BcrD ATPase family protein</fullName>
    </submittedName>
</protein>
<reference evidence="2 3" key="1">
    <citation type="submission" date="2024-06" db="EMBL/GenBank/DDBJ databases">
        <title>The Natural Products Discovery Center: Release of the First 8490 Sequenced Strains for Exploring Actinobacteria Biosynthetic Diversity.</title>
        <authorList>
            <person name="Kalkreuter E."/>
            <person name="Kautsar S.A."/>
            <person name="Yang D."/>
            <person name="Bader C.D."/>
            <person name="Teijaro C.N."/>
            <person name="Fluegel L."/>
            <person name="Davis C.M."/>
            <person name="Simpson J.R."/>
            <person name="Lauterbach L."/>
            <person name="Steele A.D."/>
            <person name="Gui C."/>
            <person name="Meng S."/>
            <person name="Li G."/>
            <person name="Viehrig K."/>
            <person name="Ye F."/>
            <person name="Su P."/>
            <person name="Kiefer A.F."/>
            <person name="Nichols A."/>
            <person name="Cepeda A.J."/>
            <person name="Yan W."/>
            <person name="Fan B."/>
            <person name="Jiang Y."/>
            <person name="Adhikari A."/>
            <person name="Zheng C.-J."/>
            <person name="Schuster L."/>
            <person name="Cowan T.M."/>
            <person name="Smanski M.J."/>
            <person name="Chevrette M.G."/>
            <person name="De Carvalho L.P.S."/>
            <person name="Shen B."/>
        </authorList>
    </citation>
    <scope>NUCLEOTIDE SEQUENCE [LARGE SCALE GENOMIC DNA]</scope>
    <source>
        <strain evidence="2 3">NPDC050100</strain>
    </source>
</reference>
<comment type="caution">
    <text evidence="2">The sequence shown here is derived from an EMBL/GenBank/DDBJ whole genome shotgun (WGS) entry which is preliminary data.</text>
</comment>
<accession>A0ABV3GRH1</accession>
<evidence type="ECO:0000259" key="1">
    <source>
        <dbReference type="Pfam" id="PF01869"/>
    </source>
</evidence>
<dbReference type="InterPro" id="IPR002731">
    <property type="entry name" value="ATPase_BadF"/>
</dbReference>
<dbReference type="InterPro" id="IPR043129">
    <property type="entry name" value="ATPase_NBD"/>
</dbReference>
<proteinExistence type="predicted"/>
<dbReference type="SUPFAM" id="SSF53067">
    <property type="entry name" value="Actin-like ATPase domain"/>
    <property type="match status" value="2"/>
</dbReference>
<feature type="domain" description="ATPase BadF/BadG/BcrA/BcrD type" evidence="1">
    <location>
        <begin position="6"/>
        <end position="323"/>
    </location>
</feature>
<dbReference type="InterPro" id="IPR052519">
    <property type="entry name" value="Euk-type_GlcNAc_Kinase"/>
</dbReference>
<dbReference type="PANTHER" id="PTHR43190">
    <property type="entry name" value="N-ACETYL-D-GLUCOSAMINE KINASE"/>
    <property type="match status" value="1"/>
</dbReference>
<evidence type="ECO:0000313" key="2">
    <source>
        <dbReference type="EMBL" id="MEV0974189.1"/>
    </source>
</evidence>
<gene>
    <name evidence="2" type="ORF">AB0I59_36815</name>
</gene>
<sequence>MTTLVIGIDGGGTGTRCVVATRTGQVAGRGRGGAANAISAADPVGSLRSALEGALTGIAPDRIAGGVFALAGAASAPERADALAAEAWRACGLSGRPVVVPDILAAFAGATEASSGTVLIAGTGAIAARIGARAIVARADGYGWILGDEGSGVWIGRRAVQALLAALDGRGGPTALLDGPPECSLRDALIDVPGRPAFGSEGSIGEVATAGGARAEASRLSPDQVVRAVHAGVAQSGPAWLGRFAPAVEAAARLGDAPALAILQEAARRLVATAESLGEEAGPMVLAGSLLTEPTRLAELVRSGLGRPTVAARDGAAGAAALALHNAAPGAPEAPDVLAAHRRLIA</sequence>
<dbReference type="Proteomes" id="UP001551675">
    <property type="component" value="Unassembled WGS sequence"/>
</dbReference>
<dbReference type="EMBL" id="JBFALK010000028">
    <property type="protein sequence ID" value="MEV0974189.1"/>
    <property type="molecule type" value="Genomic_DNA"/>
</dbReference>
<dbReference type="RefSeq" id="WP_063818709.1">
    <property type="nucleotide sequence ID" value="NZ_JBFALK010000028.1"/>
</dbReference>